<dbReference type="InterPro" id="IPR003367">
    <property type="entry name" value="Thrombospondin_3-like_rpt"/>
</dbReference>
<dbReference type="InterPro" id="IPR028974">
    <property type="entry name" value="TSP_type-3_rpt"/>
</dbReference>
<dbReference type="GO" id="GO:0007155">
    <property type="term" value="P:cell adhesion"/>
    <property type="evidence" value="ECO:0007669"/>
    <property type="project" value="InterPro"/>
</dbReference>
<feature type="non-terminal residue" evidence="2">
    <location>
        <position position="1"/>
    </location>
</feature>
<sequence length="245" mass="27773">ETVEYDTISNMLQGYEQTEEINNLFNIFSNHGNEVEYIVKKNKIFIVNKRTGKVIHKEDLVEEIEEGLIPLSRGVMEKESRNFCSDTFDFQMPIEFEIKGRDLVRINLVNILINKNNSSFIDHTFTLNHYNGEGWLSRKEKDCSETLGDKSPCPSKMTLMISEPFDNYVDMHDGDNISNKDNCPLVSNQDQSDYDNDNIGDACDNDADSDLILDLIDCNPLDENTSTPDCNNDCGGGAEIDSCNI</sequence>
<evidence type="ECO:0000313" key="2">
    <source>
        <dbReference type="EMBL" id="SVE19559.1"/>
    </source>
</evidence>
<dbReference type="AlphaFoldDB" id="A0A383BI54"/>
<evidence type="ECO:0000256" key="1">
    <source>
        <dbReference type="ARBA" id="ARBA00022729"/>
    </source>
</evidence>
<proteinExistence type="predicted"/>
<protein>
    <submittedName>
        <fullName evidence="2">Uncharacterized protein</fullName>
    </submittedName>
</protein>
<dbReference type="GO" id="GO:0005509">
    <property type="term" value="F:calcium ion binding"/>
    <property type="evidence" value="ECO:0007669"/>
    <property type="project" value="InterPro"/>
</dbReference>
<dbReference type="Gene3D" id="4.10.1080.10">
    <property type="entry name" value="TSP type-3 repeat"/>
    <property type="match status" value="1"/>
</dbReference>
<feature type="non-terminal residue" evidence="2">
    <location>
        <position position="245"/>
    </location>
</feature>
<dbReference type="SUPFAM" id="SSF103647">
    <property type="entry name" value="TSP type-3 repeat"/>
    <property type="match status" value="1"/>
</dbReference>
<reference evidence="2" key="1">
    <citation type="submission" date="2018-05" db="EMBL/GenBank/DDBJ databases">
        <authorList>
            <person name="Lanie J.A."/>
            <person name="Ng W.-L."/>
            <person name="Kazmierczak K.M."/>
            <person name="Andrzejewski T.M."/>
            <person name="Davidsen T.M."/>
            <person name="Wayne K.J."/>
            <person name="Tettelin H."/>
            <person name="Glass J.I."/>
            <person name="Rusch D."/>
            <person name="Podicherti R."/>
            <person name="Tsui H.-C.T."/>
            <person name="Winkler M.E."/>
        </authorList>
    </citation>
    <scope>NUCLEOTIDE SEQUENCE</scope>
</reference>
<dbReference type="EMBL" id="UINC01200600">
    <property type="protein sequence ID" value="SVE19559.1"/>
    <property type="molecule type" value="Genomic_DNA"/>
</dbReference>
<dbReference type="Pfam" id="PF02412">
    <property type="entry name" value="TSP_3"/>
    <property type="match status" value="1"/>
</dbReference>
<accession>A0A383BI54</accession>
<gene>
    <name evidence="2" type="ORF">METZ01_LOCUS472413</name>
</gene>
<name>A0A383BI54_9ZZZZ</name>
<keyword evidence="1" id="KW-0732">Signal</keyword>
<organism evidence="2">
    <name type="scientific">marine metagenome</name>
    <dbReference type="NCBI Taxonomy" id="408172"/>
    <lineage>
        <taxon>unclassified sequences</taxon>
        <taxon>metagenomes</taxon>
        <taxon>ecological metagenomes</taxon>
    </lineage>
</organism>